<dbReference type="PANTHER" id="PTHR33608">
    <property type="entry name" value="BLL2464 PROTEIN"/>
    <property type="match status" value="1"/>
</dbReference>
<dbReference type="InterPro" id="IPR002881">
    <property type="entry name" value="DUF58"/>
</dbReference>
<organism evidence="2 3">
    <name type="scientific">Polyangium spumosum</name>
    <dbReference type="NCBI Taxonomy" id="889282"/>
    <lineage>
        <taxon>Bacteria</taxon>
        <taxon>Pseudomonadati</taxon>
        <taxon>Myxococcota</taxon>
        <taxon>Polyangia</taxon>
        <taxon>Polyangiales</taxon>
        <taxon>Polyangiaceae</taxon>
        <taxon>Polyangium</taxon>
    </lineage>
</organism>
<dbReference type="PANTHER" id="PTHR33608:SF3">
    <property type="entry name" value="SLR2013 PROTEIN"/>
    <property type="match status" value="1"/>
</dbReference>
<accession>A0A6N7PYS4</accession>
<reference evidence="2 3" key="1">
    <citation type="submission" date="2019-10" db="EMBL/GenBank/DDBJ databases">
        <title>A soil myxobacterium in the family Polyangiaceae.</title>
        <authorList>
            <person name="Li Y."/>
            <person name="Wang J."/>
        </authorList>
    </citation>
    <scope>NUCLEOTIDE SEQUENCE [LARGE SCALE GENOMIC DNA]</scope>
    <source>
        <strain evidence="2 3">DSM 14734</strain>
    </source>
</reference>
<dbReference type="EMBL" id="WJIE01000007">
    <property type="protein sequence ID" value="MRG95174.1"/>
    <property type="molecule type" value="Genomic_DNA"/>
</dbReference>
<dbReference type="AlphaFoldDB" id="A0A6N7PYS4"/>
<evidence type="ECO:0000259" key="1">
    <source>
        <dbReference type="Pfam" id="PF01882"/>
    </source>
</evidence>
<dbReference type="RefSeq" id="WP_153821999.1">
    <property type="nucleotide sequence ID" value="NZ_WJIE01000007.1"/>
</dbReference>
<protein>
    <submittedName>
        <fullName evidence="2">DUF58 domain-containing protein</fullName>
    </submittedName>
</protein>
<dbReference type="OrthoDB" id="9776116at2"/>
<keyword evidence="3" id="KW-1185">Reference proteome</keyword>
<feature type="domain" description="DUF58" evidence="1">
    <location>
        <begin position="195"/>
        <end position="365"/>
    </location>
</feature>
<evidence type="ECO:0000313" key="2">
    <source>
        <dbReference type="EMBL" id="MRG95174.1"/>
    </source>
</evidence>
<proteinExistence type="predicted"/>
<evidence type="ECO:0000313" key="3">
    <source>
        <dbReference type="Proteomes" id="UP000440224"/>
    </source>
</evidence>
<dbReference type="Pfam" id="PF01882">
    <property type="entry name" value="DUF58"/>
    <property type="match status" value="1"/>
</dbReference>
<comment type="caution">
    <text evidence="2">The sequence shown here is derived from an EMBL/GenBank/DDBJ whole genome shotgun (WGS) entry which is preliminary data.</text>
</comment>
<name>A0A6N7PYS4_9BACT</name>
<gene>
    <name evidence="2" type="ORF">GF068_25125</name>
</gene>
<dbReference type="Proteomes" id="UP000440224">
    <property type="component" value="Unassembled WGS sequence"/>
</dbReference>
<sequence>MVPSRALVLLFAGPLVLSFFTLLDRGLLVPMLLTDAAIALLALTDALLARRRLVTVVRRAPAVLSIGRPNVVSLDVRSLARRKLEVRVQEDLFPSAESDELPLEVDLPPRGHATLKYRVTPSRRGAHVLGDHHVRYPSPLGLWIRQYTIAARSPVKVYPDLEAVRGYELLARQDRDPAGVRASRRLGGESEFARLREYRREDEYRSIDWRATARRKKLIAREYQLESDQNVVFLIDAGRLMTAEFANLSLFDHALNATLMLSHVASRGGDKVSMMAFAEEVLAYAPLTGGARATRKIVQAGYDIEPDLAPTNYRAAFEALAVRVKKRTLVVLFTQVVDEVAAAELEKLMRGLLPRHLPLLVLLRDVDVDALALGHAGETRALSGVGPYLRGAAAEILSFRDKLVRRLKQHGALVLDVAPGELTPALINRYLEIKARHLL</sequence>